<dbReference type="Proteomes" id="UP001190640">
    <property type="component" value="Chromosome 6"/>
</dbReference>
<dbReference type="InterPro" id="IPR007455">
    <property type="entry name" value="Serglycin"/>
</dbReference>
<protein>
    <submittedName>
        <fullName evidence="4">Serglycin</fullName>
    </submittedName>
</protein>
<feature type="compositionally biased region" description="Low complexity" evidence="1">
    <location>
        <begin position="99"/>
        <end position="113"/>
    </location>
</feature>
<dbReference type="GeneID" id="129332360"/>
<feature type="region of interest" description="Disordered" evidence="1">
    <location>
        <begin position="89"/>
        <end position="113"/>
    </location>
</feature>
<dbReference type="Pfam" id="PF04360">
    <property type="entry name" value="Serglycin"/>
    <property type="match status" value="1"/>
</dbReference>
<dbReference type="AlphaFoldDB" id="A0AA97JLN8"/>
<reference evidence="4" key="1">
    <citation type="submission" date="2025-08" db="UniProtKB">
        <authorList>
            <consortium name="RefSeq"/>
        </authorList>
    </citation>
    <scope>IDENTIFICATION</scope>
    <source>
        <tissue evidence="4">Blood</tissue>
    </source>
</reference>
<sequence>MQAEKQMIFRCNGRIFLALCIILFMGCTTQGAPVQMGRYMWVRCRPDGLSSNCLEEQGQRFVIPDGAANMILPPMADPTLMKKFQDHPDTFALSEDNDGSGNEIESESGSGIDDNVDGFLVPDFVFHQPDRDLKLRLTDEDLFLQNQRL</sequence>
<keyword evidence="3" id="KW-1185">Reference proteome</keyword>
<proteinExistence type="predicted"/>
<dbReference type="KEGG" id="emc:129332360"/>
<evidence type="ECO:0000256" key="2">
    <source>
        <dbReference type="SAM" id="SignalP"/>
    </source>
</evidence>
<organism evidence="3 4">
    <name type="scientific">Eublepharis macularius</name>
    <name type="common">Leopard gecko</name>
    <name type="synonym">Cyrtodactylus macularius</name>
    <dbReference type="NCBI Taxonomy" id="481883"/>
    <lineage>
        <taxon>Eukaryota</taxon>
        <taxon>Metazoa</taxon>
        <taxon>Chordata</taxon>
        <taxon>Craniata</taxon>
        <taxon>Vertebrata</taxon>
        <taxon>Euteleostomi</taxon>
        <taxon>Lepidosauria</taxon>
        <taxon>Squamata</taxon>
        <taxon>Bifurcata</taxon>
        <taxon>Gekkota</taxon>
        <taxon>Eublepharidae</taxon>
        <taxon>Eublepharinae</taxon>
        <taxon>Eublepharis</taxon>
    </lineage>
</organism>
<dbReference type="PROSITE" id="PS51257">
    <property type="entry name" value="PROKAR_LIPOPROTEIN"/>
    <property type="match status" value="1"/>
</dbReference>
<evidence type="ECO:0000313" key="3">
    <source>
        <dbReference type="Proteomes" id="UP001190640"/>
    </source>
</evidence>
<evidence type="ECO:0000313" key="4">
    <source>
        <dbReference type="RefSeq" id="XP_054839414.1"/>
    </source>
</evidence>
<dbReference type="RefSeq" id="XP_054839414.1">
    <property type="nucleotide sequence ID" value="XM_054983439.1"/>
</dbReference>
<feature type="signal peptide" evidence="2">
    <location>
        <begin position="1"/>
        <end position="31"/>
    </location>
</feature>
<keyword evidence="2" id="KW-0732">Signal</keyword>
<accession>A0AA97JLN8</accession>
<feature type="chain" id="PRO_5041741688" evidence="2">
    <location>
        <begin position="32"/>
        <end position="149"/>
    </location>
</feature>
<dbReference type="CTD" id="5552"/>
<evidence type="ECO:0000256" key="1">
    <source>
        <dbReference type="SAM" id="MobiDB-lite"/>
    </source>
</evidence>
<name>A0AA97JLN8_EUBMA</name>
<gene>
    <name evidence="4" type="primary">SRGN</name>
</gene>